<dbReference type="Gramene" id="XM_028349947.1">
    <property type="protein sequence ID" value="XP_028205748.1"/>
    <property type="gene ID" value="LOC114389305"/>
</dbReference>
<name>A0A0B2PQT0_GLYSO</name>
<evidence type="ECO:0000256" key="2">
    <source>
        <dbReference type="ARBA" id="ARBA00022472"/>
    </source>
</evidence>
<reference evidence="5 6" key="2">
    <citation type="submission" date="2018-09" db="EMBL/GenBank/DDBJ databases">
        <title>A high-quality reference genome of wild soybean provides a powerful tool to mine soybean genomes.</title>
        <authorList>
            <person name="Xie M."/>
            <person name="Chung C.Y.L."/>
            <person name="Li M.-W."/>
            <person name="Wong F.-L."/>
            <person name="Chan T.-F."/>
            <person name="Lam H.-M."/>
        </authorList>
    </citation>
    <scope>NUCLEOTIDE SEQUENCE [LARGE SCALE GENOMIC DNA]</scope>
    <source>
        <strain evidence="6">cv. W05</strain>
        <tissue evidence="5">Hypocotyl of etiolated seedlings</tissue>
    </source>
</reference>
<dbReference type="AlphaFoldDB" id="A0A0B2PQT0"/>
<dbReference type="Pfam" id="PF02536">
    <property type="entry name" value="mTERF"/>
    <property type="match status" value="1"/>
</dbReference>
<dbReference type="PANTHER" id="PTHR13068:SF223">
    <property type="entry name" value="MITOCHONDRIAL TRANSCRIPTION TERMINATION FACTOR FAMILY PROTEIN"/>
    <property type="match status" value="1"/>
</dbReference>
<keyword evidence="2" id="KW-0804">Transcription</keyword>
<evidence type="ECO:0000313" key="6">
    <source>
        <dbReference type="Proteomes" id="UP000289340"/>
    </source>
</evidence>
<protein>
    <submittedName>
        <fullName evidence="4">Uncharacterized protein</fullName>
    </submittedName>
</protein>
<dbReference type="EMBL" id="KN664860">
    <property type="protein sequence ID" value="KHN10054.1"/>
    <property type="molecule type" value="Genomic_DNA"/>
</dbReference>
<gene>
    <name evidence="5" type="ORF">D0Y65_043085</name>
    <name evidence="4" type="ORF">glysoja_048199</name>
</gene>
<keyword evidence="3" id="KW-0809">Transit peptide</keyword>
<dbReference type="Proteomes" id="UP000053555">
    <property type="component" value="Unassembled WGS sequence"/>
</dbReference>
<evidence type="ECO:0000313" key="4">
    <source>
        <dbReference type="EMBL" id="KHN10054.1"/>
    </source>
</evidence>
<dbReference type="SMR" id="A0A0B2PQT0"/>
<dbReference type="EMBL" id="QZWG01000016">
    <property type="protein sequence ID" value="RZB60166.1"/>
    <property type="molecule type" value="Genomic_DNA"/>
</dbReference>
<dbReference type="GO" id="GO:0006353">
    <property type="term" value="P:DNA-templated transcription termination"/>
    <property type="evidence" value="ECO:0007669"/>
    <property type="project" value="UniProtKB-KW"/>
</dbReference>
<dbReference type="GO" id="GO:0003676">
    <property type="term" value="F:nucleic acid binding"/>
    <property type="evidence" value="ECO:0007669"/>
    <property type="project" value="InterPro"/>
</dbReference>
<dbReference type="PANTHER" id="PTHR13068">
    <property type="entry name" value="CGI-12 PROTEIN-RELATED"/>
    <property type="match status" value="1"/>
</dbReference>
<evidence type="ECO:0000256" key="3">
    <source>
        <dbReference type="ARBA" id="ARBA00022946"/>
    </source>
</evidence>
<sequence>MLRFLPTESNIFQSFPHFAVVKALRVFTSATCSTIGLTQTQVEFEDDKNKCSDAAELLSKWGCSDDDLVRIFSRCPSLRNADPMQVQSKLCLLSDLGLCASELVKIVNCRPRFFRSRINSCLEERMAHLTSLFETKEVLQKAIVRNPSLLLSAGRYNVKATVELYEKLGVKKEDLIQMLLLRPTVISRTSFDAEKLEYLSKTGLTKDSKMYKYVVTLIGVSRVETIRDKVANFVKFGFSEEEIFGLVGKSPNVLTLSTEKVQRNMTFILGTMKLDAKMVLKLPYLLYANVDTVLKPRVLLALKMQDMDAELQIMGPTIVSSLRMPEQRFLKLFIQCHDEDVANQLMEFYKRTKEVKRLGESSKKYSKSGFPF</sequence>
<evidence type="ECO:0000313" key="5">
    <source>
        <dbReference type="EMBL" id="RZB60166.1"/>
    </source>
</evidence>
<comment type="similarity">
    <text evidence="1">Belongs to the mTERF family.</text>
</comment>
<keyword evidence="6" id="KW-1185">Reference proteome</keyword>
<reference evidence="4" key="1">
    <citation type="submission" date="2014-07" db="EMBL/GenBank/DDBJ databases">
        <title>Identification of a novel salt tolerance gene in wild soybean by whole-genome sequencing.</title>
        <authorList>
            <person name="Lam H.-M."/>
            <person name="Qi X."/>
            <person name="Li M.-W."/>
            <person name="Liu X."/>
            <person name="Xie M."/>
            <person name="Ni M."/>
            <person name="Xu X."/>
        </authorList>
    </citation>
    <scope>NUCLEOTIDE SEQUENCE [LARGE SCALE GENOMIC DNA]</scope>
    <source>
        <tissue evidence="4">Root</tissue>
    </source>
</reference>
<keyword evidence="2" id="KW-0805">Transcription regulation</keyword>
<dbReference type="InterPro" id="IPR003690">
    <property type="entry name" value="MTERF"/>
</dbReference>
<dbReference type="Gene3D" id="1.25.70.10">
    <property type="entry name" value="Transcription termination factor 3, mitochondrial"/>
    <property type="match status" value="1"/>
</dbReference>
<proteinExistence type="inferred from homology"/>
<keyword evidence="2" id="KW-0806">Transcription termination</keyword>
<organism evidence="4">
    <name type="scientific">Glycine soja</name>
    <name type="common">Wild soybean</name>
    <dbReference type="NCBI Taxonomy" id="3848"/>
    <lineage>
        <taxon>Eukaryota</taxon>
        <taxon>Viridiplantae</taxon>
        <taxon>Streptophyta</taxon>
        <taxon>Embryophyta</taxon>
        <taxon>Tracheophyta</taxon>
        <taxon>Spermatophyta</taxon>
        <taxon>Magnoliopsida</taxon>
        <taxon>eudicotyledons</taxon>
        <taxon>Gunneridae</taxon>
        <taxon>Pentapetalae</taxon>
        <taxon>rosids</taxon>
        <taxon>fabids</taxon>
        <taxon>Fabales</taxon>
        <taxon>Fabaceae</taxon>
        <taxon>Papilionoideae</taxon>
        <taxon>50 kb inversion clade</taxon>
        <taxon>NPAAA clade</taxon>
        <taxon>indigoferoid/millettioid clade</taxon>
        <taxon>Phaseoleae</taxon>
        <taxon>Glycine</taxon>
        <taxon>Glycine subgen. Soja</taxon>
    </lineage>
</organism>
<dbReference type="SMART" id="SM00733">
    <property type="entry name" value="Mterf"/>
    <property type="match status" value="6"/>
</dbReference>
<evidence type="ECO:0000256" key="1">
    <source>
        <dbReference type="ARBA" id="ARBA00007692"/>
    </source>
</evidence>
<dbReference type="FunFam" id="1.25.70.10:FF:000026">
    <property type="entry name" value="Mitochondrial transcription termination factor family protein"/>
    <property type="match status" value="1"/>
</dbReference>
<dbReference type="Proteomes" id="UP000289340">
    <property type="component" value="Chromosome 16"/>
</dbReference>
<accession>A0A0B2PQT0</accession>
<dbReference type="InterPro" id="IPR038538">
    <property type="entry name" value="MTERF_sf"/>
</dbReference>